<dbReference type="EMBL" id="BAAAZU010000006">
    <property type="protein sequence ID" value="GAA3923034.1"/>
    <property type="molecule type" value="Genomic_DNA"/>
</dbReference>
<dbReference type="SUPFAM" id="SSF103473">
    <property type="entry name" value="MFS general substrate transporter"/>
    <property type="match status" value="1"/>
</dbReference>
<feature type="transmembrane region" description="Helical" evidence="5">
    <location>
        <begin position="344"/>
        <end position="362"/>
    </location>
</feature>
<dbReference type="PANTHER" id="PTHR23501">
    <property type="entry name" value="MAJOR FACILITATOR SUPERFAMILY"/>
    <property type="match status" value="1"/>
</dbReference>
<evidence type="ECO:0000256" key="3">
    <source>
        <dbReference type="ARBA" id="ARBA00022989"/>
    </source>
</evidence>
<evidence type="ECO:0000256" key="1">
    <source>
        <dbReference type="ARBA" id="ARBA00004141"/>
    </source>
</evidence>
<evidence type="ECO:0000313" key="7">
    <source>
        <dbReference type="Proteomes" id="UP001501727"/>
    </source>
</evidence>
<keyword evidence="3 5" id="KW-1133">Transmembrane helix</keyword>
<feature type="transmembrane region" description="Helical" evidence="5">
    <location>
        <begin position="374"/>
        <end position="397"/>
    </location>
</feature>
<dbReference type="Pfam" id="PF07690">
    <property type="entry name" value="MFS_1"/>
    <property type="match status" value="1"/>
</dbReference>
<proteinExistence type="predicted"/>
<feature type="transmembrane region" description="Helical" evidence="5">
    <location>
        <begin position="409"/>
        <end position="431"/>
    </location>
</feature>
<accession>A0ABP7MJM0</accession>
<organism evidence="6 7">
    <name type="scientific">Luteimonas lutimaris</name>
    <dbReference type="NCBI Taxonomy" id="698645"/>
    <lineage>
        <taxon>Bacteria</taxon>
        <taxon>Pseudomonadati</taxon>
        <taxon>Pseudomonadota</taxon>
        <taxon>Gammaproteobacteria</taxon>
        <taxon>Lysobacterales</taxon>
        <taxon>Lysobacteraceae</taxon>
        <taxon>Luteimonas</taxon>
    </lineage>
</organism>
<feature type="transmembrane region" description="Helical" evidence="5">
    <location>
        <begin position="58"/>
        <end position="76"/>
    </location>
</feature>
<feature type="transmembrane region" description="Helical" evidence="5">
    <location>
        <begin position="317"/>
        <end position="337"/>
    </location>
</feature>
<feature type="transmembrane region" description="Helical" evidence="5">
    <location>
        <begin position="150"/>
        <end position="169"/>
    </location>
</feature>
<name>A0ABP7MJM0_9GAMM</name>
<comment type="caution">
    <text evidence="6">The sequence shown here is derived from an EMBL/GenBank/DDBJ whole genome shotgun (WGS) entry which is preliminary data.</text>
</comment>
<feature type="transmembrane region" description="Helical" evidence="5">
    <location>
        <begin position="118"/>
        <end position="138"/>
    </location>
</feature>
<evidence type="ECO:0000313" key="6">
    <source>
        <dbReference type="EMBL" id="GAA3923034.1"/>
    </source>
</evidence>
<feature type="transmembrane region" description="Helical" evidence="5">
    <location>
        <begin position="283"/>
        <end position="305"/>
    </location>
</feature>
<dbReference type="PANTHER" id="PTHR23501:SF174">
    <property type="entry name" value="MULTIDRUG EXPORT PROTEIN EMRB-RELATED"/>
    <property type="match status" value="1"/>
</dbReference>
<dbReference type="RefSeq" id="WP_344759447.1">
    <property type="nucleotide sequence ID" value="NZ_BAAAZU010000006.1"/>
</dbReference>
<evidence type="ECO:0000256" key="4">
    <source>
        <dbReference type="ARBA" id="ARBA00023136"/>
    </source>
</evidence>
<dbReference type="Proteomes" id="UP001501727">
    <property type="component" value="Unassembled WGS sequence"/>
</dbReference>
<feature type="transmembrane region" description="Helical" evidence="5">
    <location>
        <begin position="175"/>
        <end position="197"/>
    </location>
</feature>
<feature type="transmembrane region" description="Helical" evidence="5">
    <location>
        <begin position="242"/>
        <end position="262"/>
    </location>
</feature>
<feature type="transmembrane region" description="Helical" evidence="5">
    <location>
        <begin position="209"/>
        <end position="230"/>
    </location>
</feature>
<dbReference type="InterPro" id="IPR036259">
    <property type="entry name" value="MFS_trans_sf"/>
</dbReference>
<evidence type="ECO:0000256" key="5">
    <source>
        <dbReference type="SAM" id="Phobius"/>
    </source>
</evidence>
<reference evidence="7" key="1">
    <citation type="journal article" date="2019" name="Int. J. Syst. Evol. Microbiol.">
        <title>The Global Catalogue of Microorganisms (GCM) 10K type strain sequencing project: providing services to taxonomists for standard genome sequencing and annotation.</title>
        <authorList>
            <consortium name="The Broad Institute Genomics Platform"/>
            <consortium name="The Broad Institute Genome Sequencing Center for Infectious Disease"/>
            <person name="Wu L."/>
            <person name="Ma J."/>
        </authorList>
    </citation>
    <scope>NUCLEOTIDE SEQUENCE [LARGE SCALE GENOMIC DNA]</scope>
    <source>
        <strain evidence="7">JCM 16916</strain>
    </source>
</reference>
<feature type="transmembrane region" description="Helical" evidence="5">
    <location>
        <begin position="498"/>
        <end position="520"/>
    </location>
</feature>
<evidence type="ECO:0000256" key="2">
    <source>
        <dbReference type="ARBA" id="ARBA00022692"/>
    </source>
</evidence>
<sequence length="531" mass="55660">MYAPPPPDARAGGFGPTRAATCVAAIVTMLALDGVNSTLLVVNRGPVAGSFAATPDEIAWLNIAYLAAKITAFALSPRLLERFGPWRCLLATSWGLALATAALGLTAGTLWPAMACRVAQGALGGLLLVTGQSLVFALQPARRQPLLQALLALPIVVLPTTIAPALHGWSTDEHAWQLLFLLSGAIGMLGSSALALAGGQDQLDRSTRLPGVDVFVPLVLAATGFVYVLQKGARYDWFDDPGFVDACVWTLLAFAGLALALARSKASLFSIAVFRDPRFSFGFCATFAAGFILFGSASAISLFAANVLQLTPAHVGQVTLSSSIMVALGLLSGGLVIQYTRVRVELPIPVGIVLFMTGMWLLSHATPDSGRNELAVATWCRGLGMGALFMSLTMLTLGHVEQRFKAHGVALFNLGRQVGGLAGSAFVLSWLEWRVPAQMTVLSQYLVAGRPAVDAARSALAGALVANGVDASQGPVAALAVLARALATQATARAFNELFLGLGAFFFVAIPVLVTIRVVLERMQRGRTQPT</sequence>
<gene>
    <name evidence="6" type="ORF">GCM10022229_16090</name>
</gene>
<comment type="subcellular location">
    <subcellularLocation>
        <location evidence="1">Membrane</location>
        <topology evidence="1">Multi-pass membrane protein</topology>
    </subcellularLocation>
</comment>
<feature type="transmembrane region" description="Helical" evidence="5">
    <location>
        <begin position="88"/>
        <end position="112"/>
    </location>
</feature>
<keyword evidence="4 5" id="KW-0472">Membrane</keyword>
<keyword evidence="2 5" id="KW-0812">Transmembrane</keyword>
<protein>
    <submittedName>
        <fullName evidence="6">DHA2 family efflux MFS transporter permease subunit</fullName>
    </submittedName>
</protein>
<dbReference type="InterPro" id="IPR011701">
    <property type="entry name" value="MFS"/>
</dbReference>
<dbReference type="Gene3D" id="1.20.1250.20">
    <property type="entry name" value="MFS general substrate transporter like domains"/>
    <property type="match status" value="1"/>
</dbReference>
<keyword evidence="7" id="KW-1185">Reference proteome</keyword>